<dbReference type="Gene3D" id="2.115.10.20">
    <property type="entry name" value="Glycosyl hydrolase domain, family 43"/>
    <property type="match status" value="1"/>
</dbReference>
<dbReference type="Proteomes" id="UP001179121">
    <property type="component" value="Chromosome"/>
</dbReference>
<evidence type="ECO:0000313" key="2">
    <source>
        <dbReference type="EMBL" id="CAI4032563.1"/>
    </source>
</evidence>
<proteinExistence type="predicted"/>
<dbReference type="SUPFAM" id="SSF50939">
    <property type="entry name" value="Sialidases"/>
    <property type="match status" value="1"/>
</dbReference>
<feature type="chain" id="PRO_5041668276" description="Glycosyl hydrolase" evidence="1">
    <location>
        <begin position="22"/>
        <end position="380"/>
    </location>
</feature>
<keyword evidence="1" id="KW-0732">Signal</keyword>
<evidence type="ECO:0000313" key="3">
    <source>
        <dbReference type="Proteomes" id="UP001179121"/>
    </source>
</evidence>
<gene>
    <name evidence="2" type="ORF">DNFV4_02993</name>
</gene>
<dbReference type="AlphaFoldDB" id="A0AA86N0N5"/>
<sequence>MVNTRLNRVLLVLLGAGCLDACGLETPQVRKATFDAESVVRVGPAEVVLATKDKPYSWPDGTIGIIHEQDAYSFFAAGPGRPIRTGGTLDNPVANGAQIQEIAGLRNDYPYAAGGRIYQDPKTGSLLLFYHAEIHTFPPGYIPFFSEIGLAHSTDGGRSWHDLGPIVRPHTPVSASYFQKGGTWDVGWGTYALAGEYFYLYFADLLQDGDEYARVNFAVARAKVSDVIEAAVNQRQAWPWMKYYDGAWTEPGLGGRSTALVEQGEDSFMPSDVAFNACARKYTAVILGTPFPDADLYWSESADGLTWNPVKKIVGDEGEQIYATLIGMGEDPHLTGREFFIYYIDSKEGGKAGDRNQDAVLMRRRLSLENISCFGSSHES</sequence>
<dbReference type="KEGG" id="nti:DNFV4_02993"/>
<dbReference type="EMBL" id="OX365700">
    <property type="protein sequence ID" value="CAI4032563.1"/>
    <property type="molecule type" value="Genomic_DNA"/>
</dbReference>
<dbReference type="InterPro" id="IPR036278">
    <property type="entry name" value="Sialidase_sf"/>
</dbReference>
<evidence type="ECO:0000256" key="1">
    <source>
        <dbReference type="SAM" id="SignalP"/>
    </source>
</evidence>
<protein>
    <recommendedName>
        <fullName evidence="4">Glycosyl hydrolase</fullName>
    </recommendedName>
</protein>
<accession>A0AA86N0N5</accession>
<dbReference type="RefSeq" id="WP_289269285.1">
    <property type="nucleotide sequence ID" value="NZ_OX365700.1"/>
</dbReference>
<organism evidence="2 3">
    <name type="scientific">Nitrospira tepida</name>
    <dbReference type="NCBI Taxonomy" id="2973512"/>
    <lineage>
        <taxon>Bacteria</taxon>
        <taxon>Pseudomonadati</taxon>
        <taxon>Nitrospirota</taxon>
        <taxon>Nitrospiria</taxon>
        <taxon>Nitrospirales</taxon>
        <taxon>Nitrospiraceae</taxon>
        <taxon>Nitrospira</taxon>
    </lineage>
</organism>
<dbReference type="InterPro" id="IPR023296">
    <property type="entry name" value="Glyco_hydro_beta-prop_sf"/>
</dbReference>
<keyword evidence="3" id="KW-1185">Reference proteome</keyword>
<name>A0AA86N0N5_9BACT</name>
<evidence type="ECO:0008006" key="4">
    <source>
        <dbReference type="Google" id="ProtNLM"/>
    </source>
</evidence>
<feature type="signal peptide" evidence="1">
    <location>
        <begin position="1"/>
        <end position="21"/>
    </location>
</feature>
<reference evidence="2" key="1">
    <citation type="submission" date="2022-10" db="EMBL/GenBank/DDBJ databases">
        <authorList>
            <person name="Koch H."/>
        </authorList>
    </citation>
    <scope>NUCLEOTIDE SEQUENCE</scope>
    <source>
        <strain evidence="2">DNF</strain>
    </source>
</reference>